<organism evidence="2 3">
    <name type="scientific">Pisolithus microcarpus 441</name>
    <dbReference type="NCBI Taxonomy" id="765257"/>
    <lineage>
        <taxon>Eukaryota</taxon>
        <taxon>Fungi</taxon>
        <taxon>Dikarya</taxon>
        <taxon>Basidiomycota</taxon>
        <taxon>Agaricomycotina</taxon>
        <taxon>Agaricomycetes</taxon>
        <taxon>Agaricomycetidae</taxon>
        <taxon>Boletales</taxon>
        <taxon>Sclerodermatineae</taxon>
        <taxon>Pisolithaceae</taxon>
        <taxon>Pisolithus</taxon>
    </lineage>
</organism>
<name>A0A0C9ZRE4_9AGAM</name>
<reference evidence="3" key="2">
    <citation type="submission" date="2015-01" db="EMBL/GenBank/DDBJ databases">
        <title>Evolutionary Origins and Diversification of the Mycorrhizal Mutualists.</title>
        <authorList>
            <consortium name="DOE Joint Genome Institute"/>
            <consortium name="Mycorrhizal Genomics Consortium"/>
            <person name="Kohler A."/>
            <person name="Kuo A."/>
            <person name="Nagy L.G."/>
            <person name="Floudas D."/>
            <person name="Copeland A."/>
            <person name="Barry K.W."/>
            <person name="Cichocki N."/>
            <person name="Veneault-Fourrey C."/>
            <person name="LaButti K."/>
            <person name="Lindquist E.A."/>
            <person name="Lipzen A."/>
            <person name="Lundell T."/>
            <person name="Morin E."/>
            <person name="Murat C."/>
            <person name="Riley R."/>
            <person name="Ohm R."/>
            <person name="Sun H."/>
            <person name="Tunlid A."/>
            <person name="Henrissat B."/>
            <person name="Grigoriev I.V."/>
            <person name="Hibbett D.S."/>
            <person name="Martin F."/>
        </authorList>
    </citation>
    <scope>NUCLEOTIDE SEQUENCE [LARGE SCALE GENOMIC DNA]</scope>
    <source>
        <strain evidence="3">441</strain>
    </source>
</reference>
<evidence type="ECO:0000256" key="1">
    <source>
        <dbReference type="SAM" id="MobiDB-lite"/>
    </source>
</evidence>
<gene>
    <name evidence="2" type="ORF">PISMIDRAFT_680308</name>
</gene>
<dbReference type="EMBL" id="KN833740">
    <property type="protein sequence ID" value="KIK22303.1"/>
    <property type="molecule type" value="Genomic_DNA"/>
</dbReference>
<evidence type="ECO:0000313" key="3">
    <source>
        <dbReference type="Proteomes" id="UP000054018"/>
    </source>
</evidence>
<dbReference type="Proteomes" id="UP000054018">
    <property type="component" value="Unassembled WGS sequence"/>
</dbReference>
<reference evidence="2 3" key="1">
    <citation type="submission" date="2014-04" db="EMBL/GenBank/DDBJ databases">
        <authorList>
            <consortium name="DOE Joint Genome Institute"/>
            <person name="Kuo A."/>
            <person name="Kohler A."/>
            <person name="Costa M.D."/>
            <person name="Nagy L.G."/>
            <person name="Floudas D."/>
            <person name="Copeland A."/>
            <person name="Barry K.W."/>
            <person name="Cichocki N."/>
            <person name="Veneault-Fourrey C."/>
            <person name="LaButti K."/>
            <person name="Lindquist E.A."/>
            <person name="Lipzen A."/>
            <person name="Lundell T."/>
            <person name="Morin E."/>
            <person name="Murat C."/>
            <person name="Sun H."/>
            <person name="Tunlid A."/>
            <person name="Henrissat B."/>
            <person name="Grigoriev I.V."/>
            <person name="Hibbett D.S."/>
            <person name="Martin F."/>
            <person name="Nordberg H.P."/>
            <person name="Cantor M.N."/>
            <person name="Hua S.X."/>
        </authorList>
    </citation>
    <scope>NUCLEOTIDE SEQUENCE [LARGE SCALE GENOMIC DNA]</scope>
    <source>
        <strain evidence="2 3">441</strain>
    </source>
</reference>
<sequence>MSEAAATPRANQRRNVRRRHDHQGGPSIPRKHWSHRFFQLSVAVFVDVGESLHAQRNPTRKLRCRSWSIQRPYVA</sequence>
<evidence type="ECO:0000313" key="2">
    <source>
        <dbReference type="EMBL" id="KIK22303.1"/>
    </source>
</evidence>
<accession>A0A0C9ZRE4</accession>
<dbReference type="HOGENOM" id="CLU_2672021_0_0_1"/>
<feature type="compositionally biased region" description="Basic residues" evidence="1">
    <location>
        <begin position="11"/>
        <end position="21"/>
    </location>
</feature>
<keyword evidence="3" id="KW-1185">Reference proteome</keyword>
<feature type="region of interest" description="Disordered" evidence="1">
    <location>
        <begin position="1"/>
        <end position="31"/>
    </location>
</feature>
<protein>
    <submittedName>
        <fullName evidence="2">Uncharacterized protein</fullName>
    </submittedName>
</protein>
<proteinExistence type="predicted"/>
<dbReference type="AlphaFoldDB" id="A0A0C9ZRE4"/>